<dbReference type="InParanoid" id="F0YEN3"/>
<feature type="transmembrane region" description="Helical" evidence="1">
    <location>
        <begin position="537"/>
        <end position="561"/>
    </location>
</feature>
<evidence type="ECO:0000313" key="2">
    <source>
        <dbReference type="EMBL" id="EGB06282.1"/>
    </source>
</evidence>
<dbReference type="SUPFAM" id="SSF53474">
    <property type="entry name" value="alpha/beta-Hydrolases"/>
    <property type="match status" value="1"/>
</dbReference>
<name>F0YEN3_AURAN</name>
<dbReference type="eggNOG" id="ENOG502SEEF">
    <property type="taxonomic scope" value="Eukaryota"/>
</dbReference>
<gene>
    <name evidence="2" type="primary">EST2</name>
    <name evidence="2" type="ORF">AURANDRAFT_65650</name>
</gene>
<keyword evidence="1" id="KW-0812">Transmembrane</keyword>
<protein>
    <submittedName>
        <fullName evidence="2">Uncharacterized protein EST2</fullName>
    </submittedName>
</protein>
<keyword evidence="1" id="KW-0472">Membrane</keyword>
<dbReference type="KEGG" id="aaf:AURANDRAFT_65650"/>
<dbReference type="EMBL" id="GL833135">
    <property type="protein sequence ID" value="EGB06282.1"/>
    <property type="molecule type" value="Genomic_DNA"/>
</dbReference>
<reference evidence="2 3" key="1">
    <citation type="journal article" date="2011" name="Proc. Natl. Acad. Sci. U.S.A.">
        <title>Niche of harmful alga Aureococcus anophagefferens revealed through ecogenomics.</title>
        <authorList>
            <person name="Gobler C.J."/>
            <person name="Berry D.L."/>
            <person name="Dyhrman S.T."/>
            <person name="Wilhelm S.W."/>
            <person name="Salamov A."/>
            <person name="Lobanov A.V."/>
            <person name="Zhang Y."/>
            <person name="Collier J.L."/>
            <person name="Wurch L.L."/>
            <person name="Kustka A.B."/>
            <person name="Dill B.D."/>
            <person name="Shah M."/>
            <person name="VerBerkmoes N.C."/>
            <person name="Kuo A."/>
            <person name="Terry A."/>
            <person name="Pangilinan J."/>
            <person name="Lindquist E.A."/>
            <person name="Lucas S."/>
            <person name="Paulsen I.T."/>
            <person name="Hattenrath-Lehmann T.K."/>
            <person name="Talmage S.C."/>
            <person name="Walker E.A."/>
            <person name="Koch F."/>
            <person name="Burson A.M."/>
            <person name="Marcoval M.A."/>
            <person name="Tang Y.Z."/>
            <person name="Lecleir G.R."/>
            <person name="Coyne K.J."/>
            <person name="Berg G.M."/>
            <person name="Bertrand E.M."/>
            <person name="Saito M.A."/>
            <person name="Gladyshev V.N."/>
            <person name="Grigoriev I.V."/>
        </authorList>
    </citation>
    <scope>NUCLEOTIDE SEQUENCE [LARGE SCALE GENOMIC DNA]</scope>
    <source>
        <strain evidence="3">CCMP 1984</strain>
    </source>
</reference>
<keyword evidence="3" id="KW-1185">Reference proteome</keyword>
<organism evidence="3">
    <name type="scientific">Aureococcus anophagefferens</name>
    <name type="common">Harmful bloom alga</name>
    <dbReference type="NCBI Taxonomy" id="44056"/>
    <lineage>
        <taxon>Eukaryota</taxon>
        <taxon>Sar</taxon>
        <taxon>Stramenopiles</taxon>
        <taxon>Ochrophyta</taxon>
        <taxon>Pelagophyceae</taxon>
        <taxon>Pelagomonadales</taxon>
        <taxon>Pelagomonadaceae</taxon>
        <taxon>Aureococcus</taxon>
    </lineage>
</organism>
<dbReference type="GeneID" id="20225443"/>
<evidence type="ECO:0000256" key="1">
    <source>
        <dbReference type="SAM" id="Phobius"/>
    </source>
</evidence>
<dbReference type="Gene3D" id="3.40.50.1820">
    <property type="entry name" value="alpha/beta hydrolase"/>
    <property type="match status" value="1"/>
</dbReference>
<dbReference type="OrthoDB" id="2338at2759"/>
<sequence>MRVTRRAALVGGGGVALPLSAQAMQLRSQSLLVASGVTLPLAAKALEPLPVRYGGGDDQLADCYLQDGERPVVVLLHGGYWRASYGKSLMDAVARDVRTNTEFHCVNVEYARGAGSCERASADVAAALAWLAGPAARRLGLDATNRAAKESEIPNFKGSYLGRFPLATNVALVGHSAGGQLALRHALRGSPAAGRGGASSATVLRCAVSCGGVLDLREARAKRVGGSAVDDFLGADGDVRAASPIELLPPAMTSSLRASADWRGVGAWEDGLAATTKLACVHGLDDSVVPAALSTRFTVAATVGGLPVEYHQIKREGHFEVLAPTSRSWRATRAVVEDALRAPPAKPLLGGDARRMAPTRRVDTDSEIVITTLREGCLAGNHDAAMAGLCFFPLWLCLLIGGLMFGGANVAYQVDEAAVADWTKGSCEVIRGNSSVFTMDCGRGNRVHQAWVAVKLTLSSNETKLGTALKRPSWRKECGGGENNCGTKYCFDKGGRAAAKRFLAKFADGETYPCWYDPESTARIALRNNGSPLKETWIAGLILLCLGGVVLLASPPLVAYVTRAPKAAVPRATPVAAARAGAPGAAPPMAQVVGGAKVRPAGSRPYYERSPSGDHMYVHNA</sequence>
<evidence type="ECO:0000313" key="3">
    <source>
        <dbReference type="Proteomes" id="UP000002729"/>
    </source>
</evidence>
<dbReference type="RefSeq" id="XP_009038862.1">
    <property type="nucleotide sequence ID" value="XM_009040614.1"/>
</dbReference>
<proteinExistence type="predicted"/>
<dbReference type="AlphaFoldDB" id="F0YEN3"/>
<keyword evidence="1" id="KW-1133">Transmembrane helix</keyword>
<accession>F0YEN3</accession>
<dbReference type="InterPro" id="IPR029058">
    <property type="entry name" value="AB_hydrolase_fold"/>
</dbReference>
<dbReference type="Proteomes" id="UP000002729">
    <property type="component" value="Unassembled WGS sequence"/>
</dbReference>